<evidence type="ECO:0000313" key="3">
    <source>
        <dbReference type="Proteomes" id="UP001231197"/>
    </source>
</evidence>
<name>A0ABT7ZS43_9FLAO</name>
<keyword evidence="1" id="KW-0732">Signal</keyword>
<dbReference type="Proteomes" id="UP001231197">
    <property type="component" value="Unassembled WGS sequence"/>
</dbReference>
<organism evidence="2 3">
    <name type="scientific">Winogradskyella bathintestinalis</name>
    <dbReference type="NCBI Taxonomy" id="3035208"/>
    <lineage>
        <taxon>Bacteria</taxon>
        <taxon>Pseudomonadati</taxon>
        <taxon>Bacteroidota</taxon>
        <taxon>Flavobacteriia</taxon>
        <taxon>Flavobacteriales</taxon>
        <taxon>Flavobacteriaceae</taxon>
        <taxon>Winogradskyella</taxon>
    </lineage>
</organism>
<evidence type="ECO:0000313" key="2">
    <source>
        <dbReference type="EMBL" id="MDN3491558.1"/>
    </source>
</evidence>
<evidence type="ECO:0008006" key="4">
    <source>
        <dbReference type="Google" id="ProtNLM"/>
    </source>
</evidence>
<protein>
    <recommendedName>
        <fullName evidence="4">Lipocalin-like domain-containing protein</fullName>
    </recommendedName>
</protein>
<evidence type="ECO:0000256" key="1">
    <source>
        <dbReference type="SAM" id="SignalP"/>
    </source>
</evidence>
<dbReference type="RefSeq" id="WP_290205256.1">
    <property type="nucleotide sequence ID" value="NZ_JASDDK010000001.1"/>
</dbReference>
<accession>A0ABT7ZS43</accession>
<comment type="caution">
    <text evidence="2">The sequence shown here is derived from an EMBL/GenBank/DDBJ whole genome shotgun (WGS) entry which is preliminary data.</text>
</comment>
<keyword evidence="3" id="KW-1185">Reference proteome</keyword>
<dbReference type="EMBL" id="JASDDK010000001">
    <property type="protein sequence ID" value="MDN3491558.1"/>
    <property type="molecule type" value="Genomic_DNA"/>
</dbReference>
<feature type="signal peptide" evidence="1">
    <location>
        <begin position="1"/>
        <end position="18"/>
    </location>
</feature>
<proteinExistence type="predicted"/>
<gene>
    <name evidence="2" type="ORF">QMA06_02415</name>
</gene>
<sequence>MKKIVSLFCLFTMLTAFTCENEPLDDGIDSETDTGVNNVDIIGTWDLTDFDVTLTSSTEFNGQNLTSEIAIQSTEENYVLNLTPNNFTTNGSYAYDTNIIVNGETFSSEPYMLENVNGSGTYSINGNEMTIDGEFFEFEYEGSEEDTLNGEQTVMFTISADGQTLTFSQDETTSETDTISGIVTSNTTNSTSIWTRQ</sequence>
<feature type="chain" id="PRO_5046981465" description="Lipocalin-like domain-containing protein" evidence="1">
    <location>
        <begin position="19"/>
        <end position="197"/>
    </location>
</feature>
<reference evidence="2 3" key="1">
    <citation type="journal article" date="2023" name="Int. J. Syst. Evol. Microbiol.">
        <title>Winogradskyella bathintestinalis sp. nov., isolated from the intestine of the deep-sea loosejaw dragonfish, Malacosteus niger.</title>
        <authorList>
            <person name="Uniacke-Lowe S."/>
            <person name="Johnson C.N."/>
            <person name="Stanton C."/>
            <person name="Hill C."/>
            <person name="Ross P."/>
        </authorList>
    </citation>
    <scope>NUCLEOTIDE SEQUENCE [LARGE SCALE GENOMIC DNA]</scope>
    <source>
        <strain evidence="2 3">APC 3343</strain>
    </source>
</reference>